<proteinExistence type="inferred from homology"/>
<gene>
    <name evidence="6" type="primary">aspdh</name>
    <name evidence="6" type="ORF">AWC38_SpisGene12059</name>
</gene>
<dbReference type="STRING" id="50429.A0A2B4S4I0"/>
<evidence type="ECO:0000313" key="7">
    <source>
        <dbReference type="Proteomes" id="UP000225706"/>
    </source>
</evidence>
<dbReference type="SUPFAM" id="SSF52540">
    <property type="entry name" value="P-loop containing nucleoside triphosphate hydrolases"/>
    <property type="match status" value="1"/>
</dbReference>
<evidence type="ECO:0000259" key="3">
    <source>
        <dbReference type="Pfam" id="PF00004"/>
    </source>
</evidence>
<dbReference type="GO" id="GO:0033735">
    <property type="term" value="F:aspartate dehydrogenase [NAD(P)+] activity"/>
    <property type="evidence" value="ECO:0007669"/>
    <property type="project" value="InterPro"/>
</dbReference>
<dbReference type="InterPro" id="IPR002811">
    <property type="entry name" value="Asp_DH"/>
</dbReference>
<evidence type="ECO:0000256" key="1">
    <source>
        <dbReference type="ARBA" id="ARBA00008331"/>
    </source>
</evidence>
<dbReference type="Pfam" id="PF03447">
    <property type="entry name" value="NAD_binding_3"/>
    <property type="match status" value="1"/>
</dbReference>
<dbReference type="PANTHER" id="PTHR31873">
    <property type="entry name" value="L-ASPARTATE DEHYDROGENASE-RELATED"/>
    <property type="match status" value="1"/>
</dbReference>
<dbReference type="PANTHER" id="PTHR31873:SF6">
    <property type="entry name" value="ASPARTATE DEHYDROGENASE DOMAIN-CONTAINING PROTEIN"/>
    <property type="match status" value="1"/>
</dbReference>
<dbReference type="OrthoDB" id="5334845at2759"/>
<sequence length="509" mass="56951">MNCTNKKKRRVGIVGYGHIGKYLVEEILKRNDLELSFVWNRTSEALRNKVDDRYILDDLSSIEKRTPDLIVEVAHPSITVEFGESFLDVADYMIGSPTALANSDVEKRLRWKASSGSYGIYIPSGALWGGADIKKMADIGTLKGLKVTMKKHPSCFKLNEPLKSRNELVNTEPVVLYDGPVRELCPLAPNNVNTMAAAALAAHNLGFDKTQGCVVADPRQDVISVLFFGELKTLQSLVKPSLVKFWQRFQRTSLPEVTRNDGPNLSLLSNIERVPWERAYPPSWVFRGDQAKNSRCLEYCIDNMNKLDIYADAVAWLEGAVCESQKMGHVNLDSLISDCKNTSQCIQMLLPMEEDSLILNALEEISISLESYLETLHKKKRQLDYGYTSDSDAVAWRKVAIQDTIVSHGLIKFSDVIGLNDAKQALKEAIVTPLQFPHFFTGGRQPWRRILLYGPPGTGKTRLAQAVASEINSVFYSVSSSDLVSSWVGESEKYVQKIKSSPQLKDSHE</sequence>
<evidence type="ECO:0000313" key="6">
    <source>
        <dbReference type="EMBL" id="PFX23365.1"/>
    </source>
</evidence>
<dbReference type="InterPro" id="IPR005106">
    <property type="entry name" value="Asp/hSer_DH_NAD-bd"/>
</dbReference>
<dbReference type="Pfam" id="PF00004">
    <property type="entry name" value="AAA"/>
    <property type="match status" value="1"/>
</dbReference>
<comment type="similarity">
    <text evidence="1">Belongs to the L-aspartate dehydrogenase family.</text>
</comment>
<dbReference type="GO" id="GO:0009435">
    <property type="term" value="P:NAD+ biosynthetic process"/>
    <property type="evidence" value="ECO:0007669"/>
    <property type="project" value="InterPro"/>
</dbReference>
<protein>
    <recommendedName>
        <fullName evidence="2">Aspartate dehydrogenase domain-containing protein</fullName>
    </recommendedName>
</protein>
<dbReference type="GO" id="GO:0005524">
    <property type="term" value="F:ATP binding"/>
    <property type="evidence" value="ECO:0007669"/>
    <property type="project" value="InterPro"/>
</dbReference>
<name>A0A2B4S4I0_STYPI</name>
<reference evidence="7" key="1">
    <citation type="journal article" date="2017" name="bioRxiv">
        <title>Comparative analysis of the genomes of Stylophora pistillata and Acropora digitifera provides evidence for extensive differences between species of corals.</title>
        <authorList>
            <person name="Voolstra C.R."/>
            <person name="Li Y."/>
            <person name="Liew Y.J."/>
            <person name="Baumgarten S."/>
            <person name="Zoccola D."/>
            <person name="Flot J.-F."/>
            <person name="Tambutte S."/>
            <person name="Allemand D."/>
            <person name="Aranda M."/>
        </authorList>
    </citation>
    <scope>NUCLEOTIDE SEQUENCE [LARGE SCALE GENOMIC DNA]</scope>
</reference>
<dbReference type="SUPFAM" id="SSF55347">
    <property type="entry name" value="Glyceraldehyde-3-phosphate dehydrogenase-like, C-terminal domain"/>
    <property type="match status" value="1"/>
</dbReference>
<evidence type="ECO:0000259" key="4">
    <source>
        <dbReference type="Pfam" id="PF01958"/>
    </source>
</evidence>
<dbReference type="GO" id="GO:0016887">
    <property type="term" value="F:ATP hydrolysis activity"/>
    <property type="evidence" value="ECO:0007669"/>
    <property type="project" value="InterPro"/>
</dbReference>
<feature type="domain" description="Aspartate dehydrogenase" evidence="4">
    <location>
        <begin position="171"/>
        <end position="221"/>
    </location>
</feature>
<dbReference type="AlphaFoldDB" id="A0A2B4S4I0"/>
<evidence type="ECO:0000256" key="2">
    <source>
        <dbReference type="ARBA" id="ARBA00020169"/>
    </source>
</evidence>
<dbReference type="InterPro" id="IPR027417">
    <property type="entry name" value="P-loop_NTPase"/>
</dbReference>
<accession>A0A2B4S4I0</accession>
<dbReference type="InterPro" id="IPR003959">
    <property type="entry name" value="ATPase_AAA_core"/>
</dbReference>
<dbReference type="SUPFAM" id="SSF51735">
    <property type="entry name" value="NAD(P)-binding Rossmann-fold domains"/>
    <property type="match status" value="1"/>
</dbReference>
<dbReference type="Proteomes" id="UP000225706">
    <property type="component" value="Unassembled WGS sequence"/>
</dbReference>
<feature type="domain" description="ATPase AAA-type core" evidence="3">
    <location>
        <begin position="450"/>
        <end position="498"/>
    </location>
</feature>
<feature type="domain" description="Aspartate/homoserine dehydrogenase NAD-binding" evidence="5">
    <location>
        <begin position="15"/>
        <end position="122"/>
    </location>
</feature>
<comment type="caution">
    <text evidence="6">The sequence shown here is derived from an EMBL/GenBank/DDBJ whole genome shotgun (WGS) entry which is preliminary data.</text>
</comment>
<dbReference type="Pfam" id="PF01958">
    <property type="entry name" value="Asp_DH_C"/>
    <property type="match status" value="1"/>
</dbReference>
<dbReference type="GO" id="GO:0050661">
    <property type="term" value="F:NADP binding"/>
    <property type="evidence" value="ECO:0007669"/>
    <property type="project" value="InterPro"/>
</dbReference>
<dbReference type="Gene3D" id="3.40.50.300">
    <property type="entry name" value="P-loop containing nucleotide triphosphate hydrolases"/>
    <property type="match status" value="1"/>
</dbReference>
<evidence type="ECO:0000259" key="5">
    <source>
        <dbReference type="Pfam" id="PF03447"/>
    </source>
</evidence>
<dbReference type="EMBL" id="LSMT01000209">
    <property type="protein sequence ID" value="PFX23365.1"/>
    <property type="molecule type" value="Genomic_DNA"/>
</dbReference>
<dbReference type="InterPro" id="IPR036291">
    <property type="entry name" value="NAD(P)-bd_dom_sf"/>
</dbReference>
<dbReference type="Gene3D" id="3.40.50.720">
    <property type="entry name" value="NAD(P)-binding Rossmann-like Domain"/>
    <property type="match status" value="1"/>
</dbReference>
<organism evidence="6 7">
    <name type="scientific">Stylophora pistillata</name>
    <name type="common">Smooth cauliflower coral</name>
    <dbReference type="NCBI Taxonomy" id="50429"/>
    <lineage>
        <taxon>Eukaryota</taxon>
        <taxon>Metazoa</taxon>
        <taxon>Cnidaria</taxon>
        <taxon>Anthozoa</taxon>
        <taxon>Hexacorallia</taxon>
        <taxon>Scleractinia</taxon>
        <taxon>Astrocoeniina</taxon>
        <taxon>Pocilloporidae</taxon>
        <taxon>Stylophora</taxon>
    </lineage>
</organism>
<keyword evidence="7" id="KW-1185">Reference proteome</keyword>
<dbReference type="Gene3D" id="3.30.360.10">
    <property type="entry name" value="Dihydrodipicolinate Reductase, domain 2"/>
    <property type="match status" value="1"/>
</dbReference>